<protein>
    <recommendedName>
        <fullName evidence="3">Ubiquitin-like domain-containing protein</fullName>
    </recommendedName>
</protein>
<comment type="caution">
    <text evidence="1">The sequence shown here is derived from an EMBL/GenBank/DDBJ whole genome shotgun (WGS) entry which is preliminary data.</text>
</comment>
<evidence type="ECO:0008006" key="3">
    <source>
        <dbReference type="Google" id="ProtNLM"/>
    </source>
</evidence>
<dbReference type="EMBL" id="JAGKQM010000007">
    <property type="protein sequence ID" value="KAH0918602.1"/>
    <property type="molecule type" value="Genomic_DNA"/>
</dbReference>
<gene>
    <name evidence="1" type="ORF">HID58_026262</name>
</gene>
<dbReference type="Proteomes" id="UP000824890">
    <property type="component" value="Unassembled WGS sequence"/>
</dbReference>
<accession>A0ABQ8CNE5</accession>
<proteinExistence type="predicted"/>
<organism evidence="1 2">
    <name type="scientific">Brassica napus</name>
    <name type="common">Rape</name>
    <dbReference type="NCBI Taxonomy" id="3708"/>
    <lineage>
        <taxon>Eukaryota</taxon>
        <taxon>Viridiplantae</taxon>
        <taxon>Streptophyta</taxon>
        <taxon>Embryophyta</taxon>
        <taxon>Tracheophyta</taxon>
        <taxon>Spermatophyta</taxon>
        <taxon>Magnoliopsida</taxon>
        <taxon>eudicotyledons</taxon>
        <taxon>Gunneridae</taxon>
        <taxon>Pentapetalae</taxon>
        <taxon>rosids</taxon>
        <taxon>malvids</taxon>
        <taxon>Brassicales</taxon>
        <taxon>Brassicaceae</taxon>
        <taxon>Brassiceae</taxon>
        <taxon>Brassica</taxon>
    </lineage>
</organism>
<reference evidence="1 2" key="1">
    <citation type="submission" date="2021-05" db="EMBL/GenBank/DDBJ databases">
        <title>Genome Assembly of Synthetic Allotetraploid Brassica napus Reveals Homoeologous Exchanges between Subgenomes.</title>
        <authorList>
            <person name="Davis J.T."/>
        </authorList>
    </citation>
    <scope>NUCLEOTIDE SEQUENCE [LARGE SCALE GENOMIC DNA]</scope>
    <source>
        <strain evidence="2">cv. Da-Ae</strain>
        <tissue evidence="1">Seedling</tissue>
    </source>
</reference>
<name>A0ABQ8CNE5_BRANA</name>
<sequence length="300" mass="34062">MGQLVRVVVGEWHRLSHGTWRFDMDHTQVKYDIVLRENETYADLVAMLRSKYQVLPSEPVSLTYDFPEWMKVPGDYTIPPVDILEDKDVELFMAVRMDYVNLTLCVAYGNVEVGRYHTMRREEFGVTEDGTDVVPPKPIPWRGFRTGGYLQVSEEKMMTICSSEQMVEIRRNAVRVTRDEIFQPLMVMDENSSQTDSFDEMDMFTPNAEGMIRLEEIGTEPQAGANLTLALATTSEVDGWRVDSYGKGKGLMTGPDITGEKVFGLQRGSGSGNVNSEEDEVEVEEDVGYAGEQEDWFIFS</sequence>
<keyword evidence="2" id="KW-1185">Reference proteome</keyword>
<evidence type="ECO:0000313" key="1">
    <source>
        <dbReference type="EMBL" id="KAH0918602.1"/>
    </source>
</evidence>
<evidence type="ECO:0000313" key="2">
    <source>
        <dbReference type="Proteomes" id="UP000824890"/>
    </source>
</evidence>